<dbReference type="EMBL" id="JABDJR010000526">
    <property type="protein sequence ID" value="NNF07695.1"/>
    <property type="molecule type" value="Genomic_DNA"/>
</dbReference>
<gene>
    <name evidence="1" type="ORF">HKN21_13110</name>
</gene>
<sequence>GYLSGWSLQDLIRESNLLSAQAIFLASDINGNQVTLVGTLTETAPDVFSYSSSPTDRMRVIFLDGRIYEIVINDAQGPVGDLTYDDHEAFLDIHSIFDYNFTGPGTSLRVQSQSVPADEFNTTINQGVEGTVELEGQTWEFSGTVTGNKLWILASQSSTARDDLEINGMFESGSNQIEIAQTQFYRNEFFSMSGDNFIESSDDLAMIATDGTDTIVLSEVNYSWSDTDERDPIYMGSGQLLLNSKVIGDFAVDRNSGESGVVLVGGEIIAF</sequence>
<feature type="non-terminal residue" evidence="1">
    <location>
        <position position="1"/>
    </location>
</feature>
<dbReference type="Proteomes" id="UP000547674">
    <property type="component" value="Unassembled WGS sequence"/>
</dbReference>
<comment type="caution">
    <text evidence="1">The sequence shown here is derived from an EMBL/GenBank/DDBJ whole genome shotgun (WGS) entry which is preliminary data.</text>
</comment>
<protein>
    <submittedName>
        <fullName evidence="1">Uncharacterized protein</fullName>
    </submittedName>
</protein>
<evidence type="ECO:0000313" key="2">
    <source>
        <dbReference type="Proteomes" id="UP000547674"/>
    </source>
</evidence>
<reference evidence="1 2" key="1">
    <citation type="submission" date="2020-03" db="EMBL/GenBank/DDBJ databases">
        <title>Metabolic flexibility allows generalist bacteria to become dominant in a frequently disturbed ecosystem.</title>
        <authorList>
            <person name="Chen Y.-J."/>
            <person name="Leung P.M."/>
            <person name="Bay S.K."/>
            <person name="Hugenholtz P."/>
            <person name="Kessler A.J."/>
            <person name="Shelley G."/>
            <person name="Waite D.W."/>
            <person name="Cook P.L."/>
            <person name="Greening C."/>
        </authorList>
    </citation>
    <scope>NUCLEOTIDE SEQUENCE [LARGE SCALE GENOMIC DNA]</scope>
    <source>
        <strain evidence="1">SS_bin_28</strain>
    </source>
</reference>
<evidence type="ECO:0000313" key="1">
    <source>
        <dbReference type="EMBL" id="NNF07695.1"/>
    </source>
</evidence>
<proteinExistence type="predicted"/>
<dbReference type="AlphaFoldDB" id="A0A7Y2ECY0"/>
<organism evidence="1 2">
    <name type="scientific">Eiseniibacteriota bacterium</name>
    <dbReference type="NCBI Taxonomy" id="2212470"/>
    <lineage>
        <taxon>Bacteria</taxon>
        <taxon>Candidatus Eiseniibacteriota</taxon>
    </lineage>
</organism>
<accession>A0A7Y2ECY0</accession>
<name>A0A7Y2ECY0_UNCEI</name>